<evidence type="ECO:0000256" key="2">
    <source>
        <dbReference type="SAM" id="SignalP"/>
    </source>
</evidence>
<dbReference type="Pfam" id="PF19841">
    <property type="entry name" value="GldN"/>
    <property type="match status" value="1"/>
</dbReference>
<proteinExistence type="predicted"/>
<protein>
    <submittedName>
        <fullName evidence="3">Gliding motility protein GldN</fullName>
    </submittedName>
</protein>
<gene>
    <name evidence="3" type="primary">gldN</name>
    <name evidence="3" type="ORF">F7D20_03195</name>
</gene>
<reference evidence="3 4" key="1">
    <citation type="submission" date="2019-09" db="EMBL/GenBank/DDBJ databases">
        <title>Distinct polysaccharide growth profiles of human intestinal Prevotella copri isolates.</title>
        <authorList>
            <person name="Fehlner-Peach H."/>
            <person name="Magnabosco C."/>
            <person name="Raghavan V."/>
            <person name="Scher J.U."/>
            <person name="Tett A."/>
            <person name="Cox L.M."/>
            <person name="Gottsegen C."/>
            <person name="Watters A."/>
            <person name="Wiltshire- Gordon J.D."/>
            <person name="Segata N."/>
            <person name="Bonneau R."/>
            <person name="Littman D.R."/>
        </authorList>
    </citation>
    <scope>NUCLEOTIDE SEQUENCE [LARGE SCALE GENOMIC DNA]</scope>
    <source>
        <strain evidence="4">iAQ1173</strain>
    </source>
</reference>
<dbReference type="OrthoDB" id="1141916at2"/>
<keyword evidence="4" id="KW-1185">Reference proteome</keyword>
<feature type="compositionally biased region" description="Basic residues" evidence="1">
    <location>
        <begin position="302"/>
        <end position="315"/>
    </location>
</feature>
<evidence type="ECO:0000256" key="1">
    <source>
        <dbReference type="SAM" id="MobiDB-lite"/>
    </source>
</evidence>
<dbReference type="Proteomes" id="UP000384372">
    <property type="component" value="Unassembled WGS sequence"/>
</dbReference>
<evidence type="ECO:0000313" key="4">
    <source>
        <dbReference type="Proteomes" id="UP000384372"/>
    </source>
</evidence>
<dbReference type="InterPro" id="IPR019847">
    <property type="entry name" value="Gliding_motility_assoc_GldN"/>
</dbReference>
<organism evidence="3 4">
    <name type="scientific">Segatella copri</name>
    <dbReference type="NCBI Taxonomy" id="165179"/>
    <lineage>
        <taxon>Bacteria</taxon>
        <taxon>Pseudomonadati</taxon>
        <taxon>Bacteroidota</taxon>
        <taxon>Bacteroidia</taxon>
        <taxon>Bacteroidales</taxon>
        <taxon>Prevotellaceae</taxon>
        <taxon>Segatella</taxon>
    </lineage>
</organism>
<accession>A0A6A7W914</accession>
<feature type="region of interest" description="Disordered" evidence="1">
    <location>
        <begin position="293"/>
        <end position="348"/>
    </location>
</feature>
<sequence length="348" mass="39795">MRKIFLLLMLAGLTIGANAQPEARRQAQQKAKQQSNANNMTTRAQIMFPTSATMGDDVVWRRDIYRELDLNDDANAPLYYPVEPVGGQMNLFTYMFKLMLSGRVRAYQYRLDGHESFNYEDRVVPKAFMDNYHIYYERKNGALTLDDSDIPSREVKSYYVKEATYYDQHTATFHTKVIALCPIMTREDDFGDAGTKYPLFWMKYSDLAPYLSKQQIMTSNLNNAAMMSIDDYFVKNQYKGKIYKTTNMLGKTLAQYCPTDSALSKEQKKIESELAAFEKNIWGDQARKDSLDSIANADKKNAKGVKGVKKNRRSRTSGSSSTVKTRRQRSSGSSGSSTARVSVRRQRH</sequence>
<name>A0A6A7W914_9BACT</name>
<comment type="caution">
    <text evidence="3">The sequence shown here is derived from an EMBL/GenBank/DDBJ whole genome shotgun (WGS) entry which is preliminary data.</text>
</comment>
<dbReference type="RefSeq" id="WP_158462816.1">
    <property type="nucleotide sequence ID" value="NZ_VZAD01000030.1"/>
</dbReference>
<dbReference type="EMBL" id="VZAD01000030">
    <property type="protein sequence ID" value="MQP10987.1"/>
    <property type="molecule type" value="Genomic_DNA"/>
</dbReference>
<feature type="chain" id="PRO_5025534188" evidence="2">
    <location>
        <begin position="20"/>
        <end position="348"/>
    </location>
</feature>
<keyword evidence="2" id="KW-0732">Signal</keyword>
<evidence type="ECO:0000313" key="3">
    <source>
        <dbReference type="EMBL" id="MQP10987.1"/>
    </source>
</evidence>
<dbReference type="NCBIfam" id="TIGR03523">
    <property type="entry name" value="GldN"/>
    <property type="match status" value="1"/>
</dbReference>
<dbReference type="AlphaFoldDB" id="A0A6A7W914"/>
<feature type="signal peptide" evidence="2">
    <location>
        <begin position="1"/>
        <end position="19"/>
    </location>
</feature>
<feature type="compositionally biased region" description="Low complexity" evidence="1">
    <location>
        <begin position="330"/>
        <end position="341"/>
    </location>
</feature>